<comment type="caution">
    <text evidence="2">The sequence shown here is derived from an EMBL/GenBank/DDBJ whole genome shotgun (WGS) entry which is preliminary data.</text>
</comment>
<protein>
    <submittedName>
        <fullName evidence="2">Uncharacterized protein</fullName>
    </submittedName>
</protein>
<feature type="compositionally biased region" description="Pro residues" evidence="1">
    <location>
        <begin position="1"/>
        <end position="18"/>
    </location>
</feature>
<dbReference type="AlphaFoldDB" id="A0A5B7EE95"/>
<dbReference type="EMBL" id="VSRR010002476">
    <property type="protein sequence ID" value="MPC31637.1"/>
    <property type="molecule type" value="Genomic_DNA"/>
</dbReference>
<feature type="region of interest" description="Disordered" evidence="1">
    <location>
        <begin position="1"/>
        <end position="70"/>
    </location>
</feature>
<accession>A0A5B7EE95</accession>
<proteinExistence type="predicted"/>
<dbReference type="Proteomes" id="UP000324222">
    <property type="component" value="Unassembled WGS sequence"/>
</dbReference>
<gene>
    <name evidence="2" type="ORF">E2C01_024933</name>
</gene>
<evidence type="ECO:0000256" key="1">
    <source>
        <dbReference type="SAM" id="MobiDB-lite"/>
    </source>
</evidence>
<name>A0A5B7EE95_PORTR</name>
<evidence type="ECO:0000313" key="2">
    <source>
        <dbReference type="EMBL" id="MPC31637.1"/>
    </source>
</evidence>
<organism evidence="2 3">
    <name type="scientific">Portunus trituberculatus</name>
    <name type="common">Swimming crab</name>
    <name type="synonym">Neptunus trituberculatus</name>
    <dbReference type="NCBI Taxonomy" id="210409"/>
    <lineage>
        <taxon>Eukaryota</taxon>
        <taxon>Metazoa</taxon>
        <taxon>Ecdysozoa</taxon>
        <taxon>Arthropoda</taxon>
        <taxon>Crustacea</taxon>
        <taxon>Multicrustacea</taxon>
        <taxon>Malacostraca</taxon>
        <taxon>Eumalacostraca</taxon>
        <taxon>Eucarida</taxon>
        <taxon>Decapoda</taxon>
        <taxon>Pleocyemata</taxon>
        <taxon>Brachyura</taxon>
        <taxon>Eubrachyura</taxon>
        <taxon>Portunoidea</taxon>
        <taxon>Portunidae</taxon>
        <taxon>Portuninae</taxon>
        <taxon>Portunus</taxon>
    </lineage>
</organism>
<keyword evidence="3" id="KW-1185">Reference proteome</keyword>
<evidence type="ECO:0000313" key="3">
    <source>
        <dbReference type="Proteomes" id="UP000324222"/>
    </source>
</evidence>
<feature type="compositionally biased region" description="Basic residues" evidence="1">
    <location>
        <begin position="26"/>
        <end position="36"/>
    </location>
</feature>
<sequence>MAARPPVPSPPPLPPASRPAPLLHILHGRRRQKRSGRAFGGQPREAVGVGARLWEGRGGGGGPGLTKPRPFPKSIHTLLLRLLVLESLPKLSGPFSNPPLENAASPKP</sequence>
<reference evidence="2 3" key="1">
    <citation type="submission" date="2019-05" db="EMBL/GenBank/DDBJ databases">
        <title>Another draft genome of Portunus trituberculatus and its Hox gene families provides insights of decapod evolution.</title>
        <authorList>
            <person name="Jeong J.-H."/>
            <person name="Song I."/>
            <person name="Kim S."/>
            <person name="Choi T."/>
            <person name="Kim D."/>
            <person name="Ryu S."/>
            <person name="Kim W."/>
        </authorList>
    </citation>
    <scope>NUCLEOTIDE SEQUENCE [LARGE SCALE GENOMIC DNA]</scope>
    <source>
        <tissue evidence="2">Muscle</tissue>
    </source>
</reference>